<dbReference type="AlphaFoldDB" id="A0AAW4MUM8"/>
<dbReference type="RefSeq" id="WP_217743562.1">
    <property type="nucleotide sequence ID" value="NZ_JAHOEI010000002.1"/>
</dbReference>
<reference evidence="2" key="1">
    <citation type="submission" date="2021-06" db="EMBL/GenBank/DDBJ databases">
        <title>Collection of gut derived symbiotic bacterial strains cultured from healthy donors.</title>
        <authorList>
            <person name="Lin H."/>
            <person name="Littmann E."/>
            <person name="Pamer E.G."/>
        </authorList>
    </citation>
    <scope>NUCLEOTIDE SEQUENCE</scope>
    <source>
        <strain evidence="2">MSK.21.74</strain>
    </source>
</reference>
<dbReference type="PANTHER" id="PTHR12526:SF638">
    <property type="entry name" value="SPORE COAT PROTEIN SA"/>
    <property type="match status" value="1"/>
</dbReference>
<dbReference type="PANTHER" id="PTHR12526">
    <property type="entry name" value="GLYCOSYLTRANSFERASE"/>
    <property type="match status" value="1"/>
</dbReference>
<evidence type="ECO:0000313" key="2">
    <source>
        <dbReference type="EMBL" id="MBV3386329.1"/>
    </source>
</evidence>
<accession>A0AAW4MUM8</accession>
<evidence type="ECO:0000259" key="1">
    <source>
        <dbReference type="Pfam" id="PF00534"/>
    </source>
</evidence>
<dbReference type="EMBL" id="JAHOEI010000002">
    <property type="protein sequence ID" value="MBV3386329.1"/>
    <property type="molecule type" value="Genomic_DNA"/>
</dbReference>
<evidence type="ECO:0000313" key="3">
    <source>
        <dbReference type="Proteomes" id="UP001196765"/>
    </source>
</evidence>
<proteinExistence type="predicted"/>
<comment type="caution">
    <text evidence="2">The sequence shown here is derived from an EMBL/GenBank/DDBJ whole genome shotgun (WGS) entry which is preliminary data.</text>
</comment>
<sequence>MRILWICQKLPPEADALLGGESELKSTGGWIVGMAGELTKDESIKLAIVAGSSFVGSLKVVHGPRITYYVLPFAKSETDEVFIRNCKEIKTDFNPDVVHIHGTEYLESLLWVHANGVDHTVVSLQGIMKACCQYYYSGMSQWDVLSNITPRDLYRGTIFSRAHDFQRKARYEQQLLLQVKHAIGRTTWDKTLLWSINPHVEYHFNNEILREDFYDQSVWRYSDCKKHSIFVSQAAVPYKGLHQLVKALPRIKEQCPDVMVRVAGFNVCEKSFKRKLFREGYGRYLLKLLRKFDCRNNIEFIGPLNSREMKQELLSANLFLLPSSIDNSPNALGEAQMLGVPCVASRVGGVADMISNDDTGKMYRFSDVSELAYAVCSTFKTSSAFDNKKMREVAAQRHDKKKNVSDLVEIYYGLV</sequence>
<name>A0AAW4MUM8_9BACT</name>
<dbReference type="InterPro" id="IPR001296">
    <property type="entry name" value="Glyco_trans_1"/>
</dbReference>
<dbReference type="GO" id="GO:0016757">
    <property type="term" value="F:glycosyltransferase activity"/>
    <property type="evidence" value="ECO:0007669"/>
    <property type="project" value="InterPro"/>
</dbReference>
<dbReference type="Proteomes" id="UP001196765">
    <property type="component" value="Unassembled WGS sequence"/>
</dbReference>
<feature type="domain" description="Glycosyl transferase family 1" evidence="1">
    <location>
        <begin position="226"/>
        <end position="378"/>
    </location>
</feature>
<gene>
    <name evidence="2" type="ORF">KSW82_01060</name>
</gene>
<dbReference type="Pfam" id="PF00534">
    <property type="entry name" value="Glycos_transf_1"/>
    <property type="match status" value="1"/>
</dbReference>
<organism evidence="2 3">
    <name type="scientific">Segatella copri</name>
    <dbReference type="NCBI Taxonomy" id="165179"/>
    <lineage>
        <taxon>Bacteria</taxon>
        <taxon>Pseudomonadati</taxon>
        <taxon>Bacteroidota</taxon>
        <taxon>Bacteroidia</taxon>
        <taxon>Bacteroidales</taxon>
        <taxon>Prevotellaceae</taxon>
        <taxon>Segatella</taxon>
    </lineage>
</organism>
<protein>
    <submittedName>
        <fullName evidence="2">Glycosyltransferase family 4 protein</fullName>
    </submittedName>
</protein>
<dbReference type="CDD" id="cd03801">
    <property type="entry name" value="GT4_PimA-like"/>
    <property type="match status" value="1"/>
</dbReference>